<sequence length="431" mass="47269">MLDLQDSKINVKDLTAREKDFRKVQLICFFGILLPLFLVCTMGWLLAVMVTCRKVPEQLLTSSFADDVVTPPIIDTTVRSGEVTVDFVTSDLDFFIDNHVTALFTLCGFSCPPSSSNVSRNFLYSVNDSLIDNTSYRRSIALKSSSIGSKCDYIVSNIRLDDYLSYNPITLLSVESGKAAAVNMTLTSIPMEVSLSLRSSVSSLQVWNHSKSINVSLLGPVYMESISGDVLITNSTEFLAINLSSSNVVVYTTGRASIYWSNVNPIINLQSLVLLVAYNATTIAGPYLICMPIDTLIQGVTTSVTLSLTNRGLSGSVTLTYYERGQPVSFSEASLTSIKCSPYDIYYQGALYTVTPSCQFGSINVMIAQNSQSNDPSNTTKVITVHNNGQVDLHLYQIGYELPEPCIVQSKIHYRLNDSGSSISKDPHLSR</sequence>
<keyword evidence="1" id="KW-0812">Transmembrane</keyword>
<gene>
    <name evidence="2" type="ORF">GLP15_5102</name>
</gene>
<proteinExistence type="predicted"/>
<reference evidence="2 3" key="1">
    <citation type="journal article" date="2010" name="BMC Genomics">
        <title>Genome analysis and comparative genomics of a Giardia intestinalis assemblage E isolate.</title>
        <authorList>
            <person name="Jerlstrom-Hultqvist J."/>
            <person name="Franzen O."/>
            <person name="Ankarklev J."/>
            <person name="Xu F."/>
            <person name="Nohynkova E."/>
            <person name="Andersson J.O."/>
            <person name="Svard S.G."/>
            <person name="Andersson B."/>
        </authorList>
    </citation>
    <scope>NUCLEOTIDE SEQUENCE [LARGE SCALE GENOMIC DNA]</scope>
    <source>
        <strain evidence="2 3">P15</strain>
    </source>
</reference>
<evidence type="ECO:0000313" key="3">
    <source>
        <dbReference type="Proteomes" id="UP000008974"/>
    </source>
</evidence>
<comment type="caution">
    <text evidence="2">The sequence shown here is derived from an EMBL/GenBank/DDBJ whole genome shotgun (WGS) entry which is preliminary data.</text>
</comment>
<protein>
    <submittedName>
        <fullName evidence="2">Uncharacterized protein</fullName>
    </submittedName>
</protein>
<keyword evidence="1" id="KW-1133">Transmembrane helix</keyword>
<evidence type="ECO:0000313" key="2">
    <source>
        <dbReference type="EMBL" id="EFO64746.1"/>
    </source>
</evidence>
<evidence type="ECO:0000256" key="1">
    <source>
        <dbReference type="SAM" id="Phobius"/>
    </source>
</evidence>
<dbReference type="AlphaFoldDB" id="E1EYH9"/>
<dbReference type="Proteomes" id="UP000008974">
    <property type="component" value="Unassembled WGS sequence"/>
</dbReference>
<accession>E1EYH9</accession>
<feature type="transmembrane region" description="Helical" evidence="1">
    <location>
        <begin position="26"/>
        <end position="50"/>
    </location>
</feature>
<dbReference type="EMBL" id="ACVC01000072">
    <property type="protein sequence ID" value="EFO64746.1"/>
    <property type="molecule type" value="Genomic_DNA"/>
</dbReference>
<name>E1EYH9_GIAIA</name>
<dbReference type="OMA" id="GRASIYW"/>
<organism evidence="2 3">
    <name type="scientific">Giardia intestinalis (strain P15)</name>
    <name type="common">Giardia lamblia</name>
    <dbReference type="NCBI Taxonomy" id="658858"/>
    <lineage>
        <taxon>Eukaryota</taxon>
        <taxon>Metamonada</taxon>
        <taxon>Diplomonadida</taxon>
        <taxon>Hexamitidae</taxon>
        <taxon>Giardiinae</taxon>
        <taxon>Giardia</taxon>
    </lineage>
</organism>
<dbReference type="VEuPathDB" id="GiardiaDB:GLP15_5102"/>
<keyword evidence="1" id="KW-0472">Membrane</keyword>
<dbReference type="OrthoDB" id="10255726at2759"/>